<evidence type="ECO:0000259" key="1">
    <source>
        <dbReference type="Pfam" id="PF09603"/>
    </source>
</evidence>
<protein>
    <recommendedName>
        <fullName evidence="1">Fibrobacter succinogenes major paralogous domain-containing protein</fullName>
    </recommendedName>
</protein>
<organism evidence="2 3">
    <name type="scientific">Candidatus Merdivivens pullistercoris</name>
    <dbReference type="NCBI Taxonomy" id="2840873"/>
    <lineage>
        <taxon>Bacteria</taxon>
        <taxon>Pseudomonadati</taxon>
        <taxon>Bacteroidota</taxon>
        <taxon>Bacteroidia</taxon>
        <taxon>Bacteroidales</taxon>
        <taxon>Muribaculaceae</taxon>
        <taxon>Muribaculaceae incertae sedis</taxon>
        <taxon>Candidatus Merdivivens</taxon>
    </lineage>
</organism>
<dbReference type="NCBIfam" id="TIGR02145">
    <property type="entry name" value="Fib_succ_major"/>
    <property type="match status" value="1"/>
</dbReference>
<gene>
    <name evidence="2" type="ORF">IAB93_06015</name>
</gene>
<reference evidence="2" key="1">
    <citation type="submission" date="2020-10" db="EMBL/GenBank/DDBJ databases">
        <authorList>
            <person name="Gilroy R."/>
        </authorList>
    </citation>
    <scope>NUCLEOTIDE SEQUENCE</scope>
    <source>
        <strain evidence="2">10037</strain>
    </source>
</reference>
<reference evidence="2" key="2">
    <citation type="journal article" date="2021" name="PeerJ">
        <title>Extensive microbial diversity within the chicken gut microbiome revealed by metagenomics and culture.</title>
        <authorList>
            <person name="Gilroy R."/>
            <person name="Ravi A."/>
            <person name="Getino M."/>
            <person name="Pursley I."/>
            <person name="Horton D.L."/>
            <person name="Alikhan N.F."/>
            <person name="Baker D."/>
            <person name="Gharbi K."/>
            <person name="Hall N."/>
            <person name="Watson M."/>
            <person name="Adriaenssens E.M."/>
            <person name="Foster-Nyarko E."/>
            <person name="Jarju S."/>
            <person name="Secka A."/>
            <person name="Antonio M."/>
            <person name="Oren A."/>
            <person name="Chaudhuri R.R."/>
            <person name="La Ragione R."/>
            <person name="Hildebrand F."/>
            <person name="Pallen M.J."/>
        </authorList>
    </citation>
    <scope>NUCLEOTIDE SEQUENCE</scope>
    <source>
        <strain evidence="2">10037</strain>
    </source>
</reference>
<comment type="caution">
    <text evidence="2">The sequence shown here is derived from an EMBL/GenBank/DDBJ whole genome shotgun (WGS) entry which is preliminary data.</text>
</comment>
<name>A0A9D9I449_9BACT</name>
<proteinExistence type="predicted"/>
<dbReference type="EMBL" id="JADIME010000063">
    <property type="protein sequence ID" value="MBO8465533.1"/>
    <property type="molecule type" value="Genomic_DNA"/>
</dbReference>
<dbReference type="PROSITE" id="PS51257">
    <property type="entry name" value="PROKAR_LIPOPROTEIN"/>
    <property type="match status" value="1"/>
</dbReference>
<evidence type="ECO:0000313" key="2">
    <source>
        <dbReference type="EMBL" id="MBO8465533.1"/>
    </source>
</evidence>
<sequence length="332" mass="36941">MNIRFFVILAALSLAVAGCKKDNLDDVKLMMTGDPVISIDDYVLVGSSWSLEAGGITVPEEGVGYYWNIEGVVDDNDTTDVFNFTFNENYGTYRIRCVAFSDEYYDRSTNKYVVTVDTAFNKSLNIGEVPGTGIFTDDRDGREYRYVTIGGLDWFISNLAYNKVGIPYMDSDVMWSVFGGYYTFEEAVSGYNGGQICPDGWRLPSENDWADLAASLAVRPESVDDGETYPGIVSAMMADVFFNDEKMWFYDPQSAPSNTSGFSAIPAGYYSQGQFSGLNVYSMFWSSDVYEGAASEGGVYHYIYYKNADLKMNYADTAFRASVRCVRDSSGI</sequence>
<dbReference type="Proteomes" id="UP000823597">
    <property type="component" value="Unassembled WGS sequence"/>
</dbReference>
<dbReference type="Pfam" id="PF09603">
    <property type="entry name" value="Fib_succ_major"/>
    <property type="match status" value="1"/>
</dbReference>
<feature type="domain" description="Fibrobacter succinogenes major paralogous" evidence="1">
    <location>
        <begin position="147"/>
        <end position="327"/>
    </location>
</feature>
<accession>A0A9D9I449</accession>
<dbReference type="InterPro" id="IPR011871">
    <property type="entry name" value="Fib_succ_major"/>
</dbReference>
<evidence type="ECO:0000313" key="3">
    <source>
        <dbReference type="Proteomes" id="UP000823597"/>
    </source>
</evidence>
<dbReference type="AlphaFoldDB" id="A0A9D9I449"/>